<comment type="catalytic activity">
    <reaction evidence="4">
        <text>a D-aminoacyl-tRNA + H2O = a tRNA + a D-alpha-amino acid + H(+)</text>
        <dbReference type="Rhea" id="RHEA:13953"/>
        <dbReference type="Rhea" id="RHEA-COMP:10123"/>
        <dbReference type="Rhea" id="RHEA-COMP:10124"/>
        <dbReference type="ChEBI" id="CHEBI:15377"/>
        <dbReference type="ChEBI" id="CHEBI:15378"/>
        <dbReference type="ChEBI" id="CHEBI:59871"/>
        <dbReference type="ChEBI" id="CHEBI:78442"/>
        <dbReference type="ChEBI" id="CHEBI:79333"/>
        <dbReference type="EC" id="3.1.1.96"/>
    </reaction>
</comment>
<dbReference type="Pfam" id="PF02580">
    <property type="entry name" value="Tyr_Deacylase"/>
    <property type="match status" value="1"/>
</dbReference>
<dbReference type="HAMAP" id="MF_00518">
    <property type="entry name" value="Deacylase_Dtd"/>
    <property type="match status" value="1"/>
</dbReference>
<dbReference type="NCBIfam" id="TIGR00256">
    <property type="entry name" value="D-aminoacyl-tRNA deacylase"/>
    <property type="match status" value="1"/>
</dbReference>
<dbReference type="FunFam" id="3.50.80.10:FF:000001">
    <property type="entry name" value="D-aminoacyl-tRNA deacylase"/>
    <property type="match status" value="1"/>
</dbReference>
<evidence type="ECO:0000313" key="6">
    <source>
        <dbReference type="Proteomes" id="UP000310506"/>
    </source>
</evidence>
<reference evidence="5 6" key="1">
    <citation type="submission" date="2019-01" db="EMBL/GenBank/DDBJ databases">
        <title>Vagococcus silagei sp. nov. isolated from brewer's grain.</title>
        <authorList>
            <person name="Guu J.-R."/>
        </authorList>
    </citation>
    <scope>NUCLEOTIDE SEQUENCE [LARGE SCALE GENOMIC DNA]</scope>
    <source>
        <strain evidence="5 6">2B-2</strain>
    </source>
</reference>
<dbReference type="GO" id="GO:0000049">
    <property type="term" value="F:tRNA binding"/>
    <property type="evidence" value="ECO:0007669"/>
    <property type="project" value="UniProtKB-UniRule"/>
</dbReference>
<evidence type="ECO:0000256" key="2">
    <source>
        <dbReference type="ARBA" id="ARBA00022555"/>
    </source>
</evidence>
<evidence type="ECO:0000256" key="4">
    <source>
        <dbReference type="HAMAP-Rule" id="MF_00518"/>
    </source>
</evidence>
<dbReference type="InterPro" id="IPR023509">
    <property type="entry name" value="DTD-like_sf"/>
</dbReference>
<comment type="caution">
    <text evidence="5">The sequence shown here is derived from an EMBL/GenBank/DDBJ whole genome shotgun (WGS) entry which is preliminary data.</text>
</comment>
<dbReference type="RefSeq" id="WP_136137492.1">
    <property type="nucleotide sequence ID" value="NZ_SDGV01000022.1"/>
</dbReference>
<organism evidence="5 6">
    <name type="scientific">Vagococcus silagei</name>
    <dbReference type="NCBI Taxonomy" id="2508885"/>
    <lineage>
        <taxon>Bacteria</taxon>
        <taxon>Bacillati</taxon>
        <taxon>Bacillota</taxon>
        <taxon>Bacilli</taxon>
        <taxon>Lactobacillales</taxon>
        <taxon>Enterococcaceae</taxon>
        <taxon>Vagococcus</taxon>
    </lineage>
</organism>
<sequence>MRAVVQKVSKASVSIAGVEKSSIQTGYMILLGVKDGDTKEDADYLVRKVSKLRVFEDDEGKMNLDLHQVGGQILSISQFTLLADTKKGNRPSFTKSAHPDEALELYQYFNDGLRAEELEVFEGEFGEHMEVSLVNDGPVTIVFDTENK</sequence>
<dbReference type="GO" id="GO:0019478">
    <property type="term" value="P:D-amino acid catabolic process"/>
    <property type="evidence" value="ECO:0007669"/>
    <property type="project" value="UniProtKB-UniRule"/>
</dbReference>
<keyword evidence="3 4" id="KW-0694">RNA-binding</keyword>
<dbReference type="Gene3D" id="3.50.80.10">
    <property type="entry name" value="D-tyrosyl-tRNA(Tyr) deacylase"/>
    <property type="match status" value="1"/>
</dbReference>
<dbReference type="InterPro" id="IPR003732">
    <property type="entry name" value="Daa-tRNA_deacyls_DTD"/>
</dbReference>
<dbReference type="AlphaFoldDB" id="A0A4S3B0G3"/>
<feature type="short sequence motif" description="Gly-cisPro motif, important for rejection of L-amino acids" evidence="4">
    <location>
        <begin position="137"/>
        <end position="138"/>
    </location>
</feature>
<evidence type="ECO:0000256" key="1">
    <source>
        <dbReference type="ARBA" id="ARBA00009673"/>
    </source>
</evidence>
<comment type="catalytic activity">
    <reaction evidence="4">
        <text>glycyl-tRNA(Ala) + H2O = tRNA(Ala) + glycine + H(+)</text>
        <dbReference type="Rhea" id="RHEA:53744"/>
        <dbReference type="Rhea" id="RHEA-COMP:9657"/>
        <dbReference type="Rhea" id="RHEA-COMP:13640"/>
        <dbReference type="ChEBI" id="CHEBI:15377"/>
        <dbReference type="ChEBI" id="CHEBI:15378"/>
        <dbReference type="ChEBI" id="CHEBI:57305"/>
        <dbReference type="ChEBI" id="CHEBI:78442"/>
        <dbReference type="ChEBI" id="CHEBI:78522"/>
    </reaction>
</comment>
<comment type="similarity">
    <text evidence="1 4">Belongs to the DTD family.</text>
</comment>
<keyword evidence="4 5" id="KW-0378">Hydrolase</keyword>
<comment type="subcellular location">
    <subcellularLocation>
        <location evidence="4">Cytoplasm</location>
    </subcellularLocation>
</comment>
<comment type="function">
    <text evidence="4">An aminoacyl-tRNA editing enzyme that deacylates mischarged D-aminoacyl-tRNAs. Also deacylates mischarged glycyl-tRNA(Ala), protecting cells against glycine mischarging by AlaRS. Acts via tRNA-based rather than protein-based catalysis; rejects L-amino acids rather than detecting D-amino acids in the active site. By recycling D-aminoacyl-tRNA to D-amino acids and free tRNA molecules, this enzyme counteracts the toxicity associated with the formation of D-aminoacyl-tRNA entities in vivo and helps enforce protein L-homochirality.</text>
</comment>
<keyword evidence="2 4" id="KW-0820">tRNA-binding</keyword>
<dbReference type="SUPFAM" id="SSF69500">
    <property type="entry name" value="DTD-like"/>
    <property type="match status" value="1"/>
</dbReference>
<keyword evidence="6" id="KW-1185">Reference proteome</keyword>
<dbReference type="EC" id="3.1.1.96" evidence="4"/>
<dbReference type="PANTHER" id="PTHR10472:SF5">
    <property type="entry name" value="D-AMINOACYL-TRNA DEACYLASE 1"/>
    <property type="match status" value="1"/>
</dbReference>
<dbReference type="GO" id="GO:0051500">
    <property type="term" value="F:D-tyrosyl-tRNA(Tyr) deacylase activity"/>
    <property type="evidence" value="ECO:0007669"/>
    <property type="project" value="TreeGrafter"/>
</dbReference>
<evidence type="ECO:0000256" key="3">
    <source>
        <dbReference type="ARBA" id="ARBA00022884"/>
    </source>
</evidence>
<dbReference type="GO" id="GO:0005737">
    <property type="term" value="C:cytoplasm"/>
    <property type="evidence" value="ECO:0007669"/>
    <property type="project" value="UniProtKB-SubCell"/>
</dbReference>
<keyword evidence="4" id="KW-0963">Cytoplasm</keyword>
<dbReference type="OrthoDB" id="9801395at2"/>
<proteinExistence type="inferred from homology"/>
<comment type="domain">
    <text evidence="4">A Gly-cisPro motif from one monomer fits into the active site of the other monomer to allow specific chiral rejection of L-amino acids.</text>
</comment>
<dbReference type="Proteomes" id="UP000310506">
    <property type="component" value="Unassembled WGS sequence"/>
</dbReference>
<dbReference type="GO" id="GO:0043908">
    <property type="term" value="F:Ser(Gly)-tRNA(Ala) hydrolase activity"/>
    <property type="evidence" value="ECO:0007669"/>
    <property type="project" value="UniProtKB-UniRule"/>
</dbReference>
<protein>
    <recommendedName>
        <fullName evidence="4">D-aminoacyl-tRNA deacylase</fullName>
        <shortName evidence="4">DTD</shortName>
        <ecNumber evidence="4">3.1.1.96</ecNumber>
    </recommendedName>
    <alternativeName>
        <fullName evidence="4">Gly-tRNA(Ala) deacylase</fullName>
        <ecNumber evidence="4">3.1.1.-</ecNumber>
    </alternativeName>
</protein>
<dbReference type="EMBL" id="SDGV01000022">
    <property type="protein sequence ID" value="THB60501.1"/>
    <property type="molecule type" value="Genomic_DNA"/>
</dbReference>
<gene>
    <name evidence="4" type="primary">dtd</name>
    <name evidence="5" type="ORF">ESZ54_09755</name>
</gene>
<name>A0A4S3B0G3_9ENTE</name>
<comment type="subunit">
    <text evidence="4">Homodimer.</text>
</comment>
<accession>A0A4S3B0G3</accession>
<dbReference type="GO" id="GO:0106026">
    <property type="term" value="F:Gly-tRNA(Ala) deacylase activity"/>
    <property type="evidence" value="ECO:0007669"/>
    <property type="project" value="UniProtKB-UniRule"/>
</dbReference>
<evidence type="ECO:0000313" key="5">
    <source>
        <dbReference type="EMBL" id="THB60501.1"/>
    </source>
</evidence>
<dbReference type="EC" id="3.1.1.-" evidence="4"/>
<dbReference type="PANTHER" id="PTHR10472">
    <property type="entry name" value="D-TYROSYL-TRNA TYR DEACYLASE"/>
    <property type="match status" value="1"/>
</dbReference>